<dbReference type="CDD" id="cd14785">
    <property type="entry name" value="V-ATPase_C"/>
    <property type="match status" value="1"/>
</dbReference>
<reference evidence="7" key="1">
    <citation type="submission" date="2020-12" db="EMBL/GenBank/DDBJ databases">
        <authorList>
            <person name="Iha C."/>
        </authorList>
    </citation>
    <scope>NUCLEOTIDE SEQUENCE</scope>
</reference>
<protein>
    <recommendedName>
        <fullName evidence="6">V-type proton ATPase subunit C</fullName>
    </recommendedName>
</protein>
<keyword evidence="2 6" id="KW-0813">Transport</keyword>
<evidence type="ECO:0000256" key="4">
    <source>
        <dbReference type="ARBA" id="ARBA00023065"/>
    </source>
</evidence>
<keyword evidence="8" id="KW-1185">Reference proteome</keyword>
<evidence type="ECO:0000256" key="3">
    <source>
        <dbReference type="ARBA" id="ARBA00022781"/>
    </source>
</evidence>
<name>A0A8S1IQW6_9CHLO</name>
<comment type="function">
    <text evidence="5">Subunit of the peripheral V1 complex of vacuolar ATPase. Subunit C is necessary for the assembly of the catalytic sector of the enzyme and is likely to have a specific function in its catalytic activity. V-ATPase is responsible for acidifying a variety of intracellular compartments in eukaryotic cells.</text>
</comment>
<keyword evidence="4 6" id="KW-0406">Ion transport</keyword>
<organism evidence="7 8">
    <name type="scientific">Ostreobium quekettii</name>
    <dbReference type="NCBI Taxonomy" id="121088"/>
    <lineage>
        <taxon>Eukaryota</taxon>
        <taxon>Viridiplantae</taxon>
        <taxon>Chlorophyta</taxon>
        <taxon>core chlorophytes</taxon>
        <taxon>Ulvophyceae</taxon>
        <taxon>TCBD clade</taxon>
        <taxon>Bryopsidales</taxon>
        <taxon>Ostreobineae</taxon>
        <taxon>Ostreobiaceae</taxon>
        <taxon>Ostreobium</taxon>
    </lineage>
</organism>
<dbReference type="SUPFAM" id="SSF118203">
    <property type="entry name" value="Vacuolar ATP synthase subunit C"/>
    <property type="match status" value="1"/>
</dbReference>
<dbReference type="Pfam" id="PF03223">
    <property type="entry name" value="V-ATPase_C"/>
    <property type="match status" value="1"/>
</dbReference>
<dbReference type="FunFam" id="3.30.70.100:FF:000002">
    <property type="entry name" value="V-type proton ATPase subunit C"/>
    <property type="match status" value="1"/>
</dbReference>
<evidence type="ECO:0000256" key="1">
    <source>
        <dbReference type="ARBA" id="ARBA00006138"/>
    </source>
</evidence>
<dbReference type="InterPro" id="IPR036132">
    <property type="entry name" value="Vac_ATP_synth_c_sf"/>
</dbReference>
<comment type="subunit">
    <text evidence="6">V-ATPase is a heteromultimeric enzyme composed of a peripheral catalytic V1 complex (components A to H) attached to an integral membrane V0 proton pore complex.</text>
</comment>
<accession>A0A8S1IQW6</accession>
<dbReference type="EMBL" id="CAJHUC010000392">
    <property type="protein sequence ID" value="CAD7695825.1"/>
    <property type="molecule type" value="Genomic_DNA"/>
</dbReference>
<dbReference type="GO" id="GO:0046961">
    <property type="term" value="F:proton-transporting ATPase activity, rotational mechanism"/>
    <property type="evidence" value="ECO:0007669"/>
    <property type="project" value="InterPro"/>
</dbReference>
<evidence type="ECO:0000256" key="5">
    <source>
        <dbReference type="ARBA" id="ARBA00025445"/>
    </source>
</evidence>
<evidence type="ECO:0000313" key="7">
    <source>
        <dbReference type="EMBL" id="CAD7695825.1"/>
    </source>
</evidence>
<comment type="function">
    <text evidence="6">Subunit of the V1 complex of vacuolar(H+)-ATPase (V-ATPase), a multisubunit enzyme composed of a peripheral complex (V1) that hydrolyzes ATP and a membrane integral complex (V0) that translocates protons. V-ATPase is responsible for acidifying and maintaining the pH of intracellular compartments and in some cell types, is targeted to the plasma membrane, where it is responsible for acidifying the extracellular environment. Subunit C is necessary for the assembly of the catalytic sector of the enzyme and is likely to have a specific function in its catalytic activity.</text>
</comment>
<dbReference type="Gene3D" id="1.20.1460.10">
    <property type="entry name" value="subunit c (vma5p) of the yeast v-atpase, domain 2"/>
    <property type="match status" value="1"/>
</dbReference>
<sequence length="436" mass="49429">MVNFWFVSLSSGPDDEDKNRTWDLLEQKTTSENKYSINERLQLPNLRVGTLDTLMALSDDLGKTAGQMEAIVAKLKRQVTDMAQADGEKVNLTVEGSSLEGYLFSFAWDEAKYPSNRPLKDTVEKIQDTVGKLEDDMKVKLGEYNQLKVLLSAAARKATGSLAVRDLSSVVKKEHIFTSDFMMTTFVVVPIFRLKEWETSYERLNDFVLPRSSRVIQQDNEYALASVIVFAKELDNFKAEARTKGFQVRDFQLDEEEQARSSEELEKSKAEAGTKRIHLMEWCQTAYGEAVSAWIHICVIRLFVESILRYGLPPSFVAGIVQPEEKKIKKLQQLLEATFGDASELVLRLLQMIAVAFPLDVGRMKWRPWASLWSASADVFLLLLMLCRLQMPGNQGSIMMLKHKVLGVVWCRTLKTLCLRTIQNQCQTTQQASCAA</sequence>
<dbReference type="OrthoDB" id="6605928at2759"/>
<evidence type="ECO:0000256" key="6">
    <source>
        <dbReference type="RuleBase" id="RU364010"/>
    </source>
</evidence>
<dbReference type="PANTHER" id="PTHR10137:SF0">
    <property type="entry name" value="V-TYPE PROTON ATPASE SUBUNIT C"/>
    <property type="match status" value="1"/>
</dbReference>
<comment type="similarity">
    <text evidence="1 6">Belongs to the V-ATPase C subunit family.</text>
</comment>
<dbReference type="GO" id="GO:0000221">
    <property type="term" value="C:vacuolar proton-transporting V-type ATPase, V1 domain"/>
    <property type="evidence" value="ECO:0007669"/>
    <property type="project" value="TreeGrafter"/>
</dbReference>
<dbReference type="Gene3D" id="3.30.70.1180">
    <property type="entry name" value="Vacuolar atp synthase subunit c, domain 1"/>
    <property type="match status" value="1"/>
</dbReference>
<comment type="caution">
    <text evidence="7">The sequence shown here is derived from an EMBL/GenBank/DDBJ whole genome shotgun (WGS) entry which is preliminary data.</text>
</comment>
<evidence type="ECO:0000313" key="8">
    <source>
        <dbReference type="Proteomes" id="UP000708148"/>
    </source>
</evidence>
<dbReference type="InterPro" id="IPR004907">
    <property type="entry name" value="ATPase_V1-cplx_csu"/>
</dbReference>
<evidence type="ECO:0000256" key="2">
    <source>
        <dbReference type="ARBA" id="ARBA00022448"/>
    </source>
</evidence>
<dbReference type="AlphaFoldDB" id="A0A8S1IQW6"/>
<dbReference type="PANTHER" id="PTHR10137">
    <property type="entry name" value="V-TYPE PROTON ATPASE SUBUNIT C"/>
    <property type="match status" value="1"/>
</dbReference>
<proteinExistence type="inferred from homology"/>
<dbReference type="Proteomes" id="UP000708148">
    <property type="component" value="Unassembled WGS sequence"/>
</dbReference>
<keyword evidence="3 6" id="KW-0375">Hydrogen ion transport</keyword>
<gene>
    <name evidence="7" type="ORF">OSTQU699_LOCUS1186</name>
</gene>
<dbReference type="Gene3D" id="3.30.70.100">
    <property type="match status" value="1"/>
</dbReference>